<evidence type="ECO:0000256" key="12">
    <source>
        <dbReference type="ARBA" id="ARBA00048366"/>
    </source>
</evidence>
<dbReference type="InterPro" id="IPR038385">
    <property type="entry name" value="Sua5/YwlC_C"/>
</dbReference>
<comment type="caution">
    <text evidence="15">The sequence shown here is derived from an EMBL/GenBank/DDBJ whole genome shotgun (WGS) entry which is preliminary data.</text>
</comment>
<dbReference type="AlphaFoldDB" id="A0A0M8MR43"/>
<dbReference type="STRING" id="77020.A0A0M8MR43"/>
<keyword evidence="10" id="KW-0067">ATP-binding</keyword>
<evidence type="ECO:0000256" key="8">
    <source>
        <dbReference type="ARBA" id="ARBA00022695"/>
    </source>
</evidence>
<evidence type="ECO:0000313" key="16">
    <source>
        <dbReference type="Proteomes" id="UP000037751"/>
    </source>
</evidence>
<dbReference type="Pfam" id="PF03481">
    <property type="entry name" value="Sua5_C"/>
    <property type="match status" value="1"/>
</dbReference>
<evidence type="ECO:0000313" key="15">
    <source>
        <dbReference type="EMBL" id="KOS15127.1"/>
    </source>
</evidence>
<reference evidence="15 16" key="1">
    <citation type="submission" date="2015-07" db="EMBL/GenBank/DDBJ databases">
        <title>Draft Genome Sequence of Malassezia furfur CBS1878 and Malassezia pachydermatis CBS1879.</title>
        <authorList>
            <person name="Triana S."/>
            <person name="Ohm R."/>
            <person name="Gonzalez A."/>
            <person name="DeCock H."/>
            <person name="Restrepo S."/>
            <person name="Celis A."/>
        </authorList>
    </citation>
    <scope>NUCLEOTIDE SEQUENCE [LARGE SCALE GENOMIC DNA]</scope>
    <source>
        <strain evidence="15 16">CBS 1879</strain>
    </source>
</reference>
<dbReference type="GO" id="GO:0003725">
    <property type="term" value="F:double-stranded RNA binding"/>
    <property type="evidence" value="ECO:0007669"/>
    <property type="project" value="InterPro"/>
</dbReference>
<keyword evidence="8" id="KW-0548">Nucleotidyltransferase</keyword>
<dbReference type="Gene3D" id="3.40.50.11030">
    <property type="entry name" value="Threonylcarbamoyl-AMP synthase, C-terminal domain"/>
    <property type="match status" value="1"/>
</dbReference>
<evidence type="ECO:0000256" key="1">
    <source>
        <dbReference type="ARBA" id="ARBA00004496"/>
    </source>
</evidence>
<feature type="domain" description="YrdC-like" evidence="14">
    <location>
        <begin position="55"/>
        <end position="254"/>
    </location>
</feature>
<keyword evidence="9" id="KW-0547">Nucleotide-binding</keyword>
<comment type="similarity">
    <text evidence="2">Belongs to the SUA5 family.</text>
</comment>
<dbReference type="InterPro" id="IPR017945">
    <property type="entry name" value="DHBP_synth_RibB-like_a/b_dom"/>
</dbReference>
<dbReference type="RefSeq" id="XP_017992759.1">
    <property type="nucleotide sequence ID" value="XM_018135384.1"/>
</dbReference>
<proteinExistence type="inferred from homology"/>
<evidence type="ECO:0000256" key="4">
    <source>
        <dbReference type="ARBA" id="ARBA00015492"/>
    </source>
</evidence>
<keyword evidence="6" id="KW-0808">Transferase</keyword>
<dbReference type="GO" id="GO:0000049">
    <property type="term" value="F:tRNA binding"/>
    <property type="evidence" value="ECO:0007669"/>
    <property type="project" value="TreeGrafter"/>
</dbReference>
<dbReference type="InterPro" id="IPR005145">
    <property type="entry name" value="Sua5_C"/>
</dbReference>
<gene>
    <name evidence="15" type="ORF">Malapachy_0871</name>
</gene>
<dbReference type="PANTHER" id="PTHR17490:SF16">
    <property type="entry name" value="THREONYLCARBAMOYL-AMP SYNTHASE"/>
    <property type="match status" value="1"/>
</dbReference>
<keyword evidence="5" id="KW-0963">Cytoplasm</keyword>
<dbReference type="GeneID" id="28727259"/>
<dbReference type="PANTHER" id="PTHR17490">
    <property type="entry name" value="SUA5"/>
    <property type="match status" value="1"/>
</dbReference>
<evidence type="ECO:0000256" key="3">
    <source>
        <dbReference type="ARBA" id="ARBA00012584"/>
    </source>
</evidence>
<evidence type="ECO:0000256" key="9">
    <source>
        <dbReference type="ARBA" id="ARBA00022741"/>
    </source>
</evidence>
<dbReference type="VEuPathDB" id="FungiDB:Malapachy_0871"/>
<dbReference type="Pfam" id="PF01300">
    <property type="entry name" value="Sua5_yciO_yrdC"/>
    <property type="match status" value="1"/>
</dbReference>
<dbReference type="InterPro" id="IPR006070">
    <property type="entry name" value="Sua5-like_dom"/>
</dbReference>
<evidence type="ECO:0000256" key="13">
    <source>
        <dbReference type="ARBA" id="ARBA00056339"/>
    </source>
</evidence>
<dbReference type="PROSITE" id="PS51163">
    <property type="entry name" value="YRDC"/>
    <property type="match status" value="1"/>
</dbReference>
<dbReference type="NCBIfam" id="TIGR00057">
    <property type="entry name" value="L-threonylcarbamoyladenylate synthase"/>
    <property type="match status" value="1"/>
</dbReference>
<dbReference type="EC" id="2.7.7.87" evidence="3"/>
<dbReference type="GO" id="GO:0006450">
    <property type="term" value="P:regulation of translational fidelity"/>
    <property type="evidence" value="ECO:0007669"/>
    <property type="project" value="TreeGrafter"/>
</dbReference>
<evidence type="ECO:0000256" key="10">
    <source>
        <dbReference type="ARBA" id="ARBA00022840"/>
    </source>
</evidence>
<name>A0A0M8MR43_9BASI</name>
<evidence type="ECO:0000256" key="6">
    <source>
        <dbReference type="ARBA" id="ARBA00022679"/>
    </source>
</evidence>
<dbReference type="GO" id="GO:0002949">
    <property type="term" value="P:tRNA threonylcarbamoyladenosine modification"/>
    <property type="evidence" value="ECO:0007669"/>
    <property type="project" value="UniProtKB-ARBA"/>
</dbReference>
<dbReference type="EMBL" id="LGAV01000003">
    <property type="protein sequence ID" value="KOS15127.1"/>
    <property type="molecule type" value="Genomic_DNA"/>
</dbReference>
<comment type="catalytic activity">
    <reaction evidence="12">
        <text>L-threonine + hydrogencarbonate + ATP = L-threonylcarbamoyladenylate + diphosphate + H2O</text>
        <dbReference type="Rhea" id="RHEA:36407"/>
        <dbReference type="ChEBI" id="CHEBI:15377"/>
        <dbReference type="ChEBI" id="CHEBI:17544"/>
        <dbReference type="ChEBI" id="CHEBI:30616"/>
        <dbReference type="ChEBI" id="CHEBI:33019"/>
        <dbReference type="ChEBI" id="CHEBI:57926"/>
        <dbReference type="ChEBI" id="CHEBI:73682"/>
        <dbReference type="EC" id="2.7.7.87"/>
    </reaction>
</comment>
<protein>
    <recommendedName>
        <fullName evidence="4">Threonylcarbamoyl-AMP synthase</fullName>
        <ecNumber evidence="3">2.7.7.87</ecNumber>
    </recommendedName>
    <alternativeName>
        <fullName evidence="11">L-threonylcarbamoyladenylate synthase</fullName>
    </alternativeName>
</protein>
<dbReference type="InterPro" id="IPR050156">
    <property type="entry name" value="TC-AMP_synthase_SUA5"/>
</dbReference>
<keyword evidence="7" id="KW-0819">tRNA processing</keyword>
<dbReference type="OrthoDB" id="412787at2759"/>
<dbReference type="GO" id="GO:0061710">
    <property type="term" value="F:L-threonylcarbamoyladenylate synthase"/>
    <property type="evidence" value="ECO:0007669"/>
    <property type="project" value="UniProtKB-EC"/>
</dbReference>
<dbReference type="GO" id="GO:0005524">
    <property type="term" value="F:ATP binding"/>
    <property type="evidence" value="ECO:0007669"/>
    <property type="project" value="UniProtKB-KW"/>
</dbReference>
<dbReference type="FunFam" id="3.90.870.10:FF:000008">
    <property type="entry name" value="Threonylcarbamoyl-AMP synthase"/>
    <property type="match status" value="1"/>
</dbReference>
<evidence type="ECO:0000259" key="14">
    <source>
        <dbReference type="PROSITE" id="PS51163"/>
    </source>
</evidence>
<evidence type="ECO:0000256" key="7">
    <source>
        <dbReference type="ARBA" id="ARBA00022694"/>
    </source>
</evidence>
<dbReference type="GO" id="GO:0005737">
    <property type="term" value="C:cytoplasm"/>
    <property type="evidence" value="ECO:0007669"/>
    <property type="project" value="UniProtKB-SubCell"/>
</dbReference>
<comment type="subcellular location">
    <subcellularLocation>
        <location evidence="1">Cytoplasm</location>
    </subcellularLocation>
</comment>
<dbReference type="Gene3D" id="3.90.870.10">
    <property type="entry name" value="DHBP synthase"/>
    <property type="match status" value="1"/>
</dbReference>
<accession>A0A0M8MR43</accession>
<keyword evidence="16" id="KW-1185">Reference proteome</keyword>
<comment type="function">
    <text evidence="13">Required for the formation of a threonylcarbamoyl group on adenosine at position 37 (t(6)A37) in tRNAs that read codons beginning with adenine. Likely catalyzes the conversion of L-threonine, HCO(3)(-)/CO(2) and ATP to give threonylcarbamoyl-AMP (TC-AMP) as the acyladenylate intermediate, with the release of diphosphate. Required for normal translation, by ensuring translation fidelity at the level of codon recognition, appropriate translation initiation selection and maintenance of reading frame. Also involved in telomere replication. Binds to single-stranded telomeric (ssTG) DNA and positively regulates telomere length.</text>
</comment>
<evidence type="ECO:0000256" key="11">
    <source>
        <dbReference type="ARBA" id="ARBA00029774"/>
    </source>
</evidence>
<dbReference type="SUPFAM" id="SSF55821">
    <property type="entry name" value="YrdC/RibB"/>
    <property type="match status" value="1"/>
</dbReference>
<organism evidence="15 16">
    <name type="scientific">Malassezia pachydermatis</name>
    <dbReference type="NCBI Taxonomy" id="77020"/>
    <lineage>
        <taxon>Eukaryota</taxon>
        <taxon>Fungi</taxon>
        <taxon>Dikarya</taxon>
        <taxon>Basidiomycota</taxon>
        <taxon>Ustilaginomycotina</taxon>
        <taxon>Malasseziomycetes</taxon>
        <taxon>Malasseziales</taxon>
        <taxon>Malasseziaceae</taxon>
        <taxon>Malassezia</taxon>
    </lineage>
</organism>
<evidence type="ECO:0000256" key="2">
    <source>
        <dbReference type="ARBA" id="ARBA00007663"/>
    </source>
</evidence>
<sequence length="455" mass="48227">MSQIHTKILSVPHTPVASTPADFGLTFRDQAASPNSPWREPCESLRVDFTNPVAQNTLTTAASHLRKGELVAFPTETVYGLGACALWPTSAQRIYAAKNRPADNPLIVHISDRQMLRQLVPDNYEFSPACEALMNAFWPGPLTLLFPVGTTLDGSPRVPSTVTCGQPTVGVRMPSHPVARALIALAGVPVAAPSANASGRPSPTAADHVYTDLSPRHVLSYIVDGGECSIGLESTVVDATTAPGEVRVLRPGGVSTEQIAAVLSQSGLTTQGLQLRVYGKDMARNAAQEAAPTTPGMKYRHYSPEARVILLQCHSNDTAPTLMQLLQDAKATMALPHDLRVGLLCATDSPILSALPDDDLRTWASQPSSSRLSPVLHIDGIQLCVYSMGEKSSPAIAAQRLFDGLRSLDALVPWDGAPGACDLILAEAIPEEGVGLAVMNRLNKAASTTAAICMQ</sequence>
<dbReference type="Proteomes" id="UP000037751">
    <property type="component" value="Unassembled WGS sequence"/>
</dbReference>
<evidence type="ECO:0000256" key="5">
    <source>
        <dbReference type="ARBA" id="ARBA00022490"/>
    </source>
</evidence>